<evidence type="ECO:0000256" key="8">
    <source>
        <dbReference type="ARBA" id="ARBA00023098"/>
    </source>
</evidence>
<dbReference type="GO" id="GO:0006071">
    <property type="term" value="P:glycerol metabolic process"/>
    <property type="evidence" value="ECO:0007669"/>
    <property type="project" value="UniProtKB-KW"/>
</dbReference>
<dbReference type="InterPro" id="IPR045034">
    <property type="entry name" value="O-acyltransferase_WSD1-like"/>
</dbReference>
<evidence type="ECO:0000256" key="9">
    <source>
        <dbReference type="ARBA" id="ARBA00023315"/>
    </source>
</evidence>
<dbReference type="GO" id="GO:0071731">
    <property type="term" value="P:response to nitric oxide"/>
    <property type="evidence" value="ECO:0007669"/>
    <property type="project" value="TreeGrafter"/>
</dbReference>
<dbReference type="InterPro" id="IPR014292">
    <property type="entry name" value="Acyl_transf_WS/DGAT"/>
</dbReference>
<comment type="similarity">
    <text evidence="3">Belongs to the long-chain O-acyltransferase family.</text>
</comment>
<dbReference type="PANTHER" id="PTHR31650:SF1">
    <property type="entry name" value="WAX ESTER SYNTHASE_DIACYLGLYCEROL ACYLTRANSFERASE 4-RELATED"/>
    <property type="match status" value="1"/>
</dbReference>
<dbReference type="Pfam" id="PF03007">
    <property type="entry name" value="WS_DGAT_cat"/>
    <property type="match status" value="1"/>
</dbReference>
<evidence type="ECO:0000259" key="11">
    <source>
        <dbReference type="Pfam" id="PF03007"/>
    </source>
</evidence>
<evidence type="ECO:0000256" key="6">
    <source>
        <dbReference type="ARBA" id="ARBA00022679"/>
    </source>
</evidence>
<accession>A0A2A2F4Z7</accession>
<sequence>MHQLNELDASFLFLESETTPMHIGGVYIFDASEREKALTFDDFRDYLNHRLHLAGFFRQKLMTLPFNLDRPYWIDDPDFDINQHLESVDLQGGGYDALMDLAGERLATLLPRTRPLWQVTWIDGFGRDTLLPVDGFALVVRVHHAAVDAFSGEEVMGKLLEYTPDTPTKTRPPAWQPEPAPRAEQLLTRASLNLLRKPFQFMTLTQSTMTAALRDLLEHPIGRLRAARDVLGAPRTPFNRNLTERRRLHNTSIDLARLKTLKAAIGPDISLNDLVLGICAEALNRYMVRHGIDTRESLVALTPVSVRSRSLRQPTGNQMSAMLVSLATDEPDPARRVARIRDNTRTSENYREAIAADRLTERLPSTLVALSTRLYSEFHLAQHYQPAFNLPITNVPGPQVPLYLKGARLVHQINSAPLFHGAGLAILAQSYAGAVHVNLTTCPDLVPDGEQLAELIETAVEAIEANVMAGMDK</sequence>
<dbReference type="GO" id="GO:0051701">
    <property type="term" value="P:biological process involved in interaction with host"/>
    <property type="evidence" value="ECO:0007669"/>
    <property type="project" value="TreeGrafter"/>
</dbReference>
<dbReference type="GO" id="GO:0005886">
    <property type="term" value="C:plasma membrane"/>
    <property type="evidence" value="ECO:0007669"/>
    <property type="project" value="TreeGrafter"/>
</dbReference>
<comment type="catalytic activity">
    <reaction evidence="10">
        <text>an acyl-CoA + a 1,2-diacyl-sn-glycerol = a triacyl-sn-glycerol + CoA</text>
        <dbReference type="Rhea" id="RHEA:10868"/>
        <dbReference type="ChEBI" id="CHEBI:17815"/>
        <dbReference type="ChEBI" id="CHEBI:57287"/>
        <dbReference type="ChEBI" id="CHEBI:58342"/>
        <dbReference type="ChEBI" id="CHEBI:64615"/>
        <dbReference type="EC" id="2.3.1.20"/>
    </reaction>
</comment>
<dbReference type="EC" id="2.3.1.20" evidence="4"/>
<dbReference type="GO" id="GO:0019432">
    <property type="term" value="P:triglyceride biosynthetic process"/>
    <property type="evidence" value="ECO:0007669"/>
    <property type="project" value="UniProtKB-UniPathway"/>
</dbReference>
<dbReference type="RefSeq" id="WP_095618070.1">
    <property type="nucleotide sequence ID" value="NZ_NSKD01000006.1"/>
</dbReference>
<feature type="domain" description="O-acyltransferase WSD1 C-terminal" evidence="12">
    <location>
        <begin position="316"/>
        <end position="463"/>
    </location>
</feature>
<gene>
    <name evidence="13" type="ORF">CK501_12435</name>
</gene>
<dbReference type="InterPro" id="IPR004255">
    <property type="entry name" value="O-acyltransferase_WSD1_N"/>
</dbReference>
<comment type="pathway">
    <text evidence="2">Lipid metabolism.</text>
</comment>
<dbReference type="InterPro" id="IPR009721">
    <property type="entry name" value="O-acyltransferase_WSD1_C"/>
</dbReference>
<organism evidence="13 14">
    <name type="scientific">Halovibrio salipaludis</name>
    <dbReference type="NCBI Taxonomy" id="2032626"/>
    <lineage>
        <taxon>Bacteria</taxon>
        <taxon>Pseudomonadati</taxon>
        <taxon>Pseudomonadota</taxon>
        <taxon>Gammaproteobacteria</taxon>
        <taxon>Oceanospirillales</taxon>
        <taxon>Halomonadaceae</taxon>
        <taxon>Halovibrio</taxon>
    </lineage>
</organism>
<dbReference type="Pfam" id="PF06974">
    <property type="entry name" value="WS_DGAT_C"/>
    <property type="match status" value="1"/>
</dbReference>
<keyword evidence="6 13" id="KW-0808">Transferase</keyword>
<evidence type="ECO:0000256" key="4">
    <source>
        <dbReference type="ARBA" id="ARBA00013244"/>
    </source>
</evidence>
<dbReference type="AlphaFoldDB" id="A0A2A2F4Z7"/>
<evidence type="ECO:0000256" key="1">
    <source>
        <dbReference type="ARBA" id="ARBA00004771"/>
    </source>
</evidence>
<comment type="caution">
    <text evidence="13">The sequence shown here is derived from an EMBL/GenBank/DDBJ whole genome shotgun (WGS) entry which is preliminary data.</text>
</comment>
<dbReference type="SUPFAM" id="SSF52777">
    <property type="entry name" value="CoA-dependent acyltransferases"/>
    <property type="match status" value="1"/>
</dbReference>
<proteinExistence type="inferred from homology"/>
<dbReference type="GO" id="GO:0001666">
    <property type="term" value="P:response to hypoxia"/>
    <property type="evidence" value="ECO:0007669"/>
    <property type="project" value="TreeGrafter"/>
</dbReference>
<comment type="pathway">
    <text evidence="1">Glycerolipid metabolism; triacylglycerol biosynthesis.</text>
</comment>
<dbReference type="NCBIfam" id="TIGR02946">
    <property type="entry name" value="acyl_WS_DGAT"/>
    <property type="match status" value="1"/>
</dbReference>
<dbReference type="PANTHER" id="PTHR31650">
    <property type="entry name" value="O-ACYLTRANSFERASE (WSD1-LIKE) FAMILY PROTEIN"/>
    <property type="match status" value="1"/>
</dbReference>
<evidence type="ECO:0000256" key="5">
    <source>
        <dbReference type="ARBA" id="ARBA00022516"/>
    </source>
</evidence>
<feature type="domain" description="O-acyltransferase WSD1-like N-terminal" evidence="11">
    <location>
        <begin position="4"/>
        <end position="274"/>
    </location>
</feature>
<evidence type="ECO:0000313" key="14">
    <source>
        <dbReference type="Proteomes" id="UP000218896"/>
    </source>
</evidence>
<evidence type="ECO:0000256" key="2">
    <source>
        <dbReference type="ARBA" id="ARBA00005189"/>
    </source>
</evidence>
<dbReference type="Gene3D" id="3.30.559.10">
    <property type="entry name" value="Chloramphenicol acetyltransferase-like domain"/>
    <property type="match status" value="1"/>
</dbReference>
<dbReference type="UniPathway" id="UPA00282"/>
<protein>
    <recommendedName>
        <fullName evidence="4">diacylglycerol O-acyltransferase</fullName>
        <ecNumber evidence="4">2.3.1.20</ecNumber>
    </recommendedName>
</protein>
<dbReference type="Proteomes" id="UP000218896">
    <property type="component" value="Unassembled WGS sequence"/>
</dbReference>
<name>A0A2A2F4Z7_9GAMM</name>
<evidence type="ECO:0000256" key="10">
    <source>
        <dbReference type="ARBA" id="ARBA00048109"/>
    </source>
</evidence>
<keyword evidence="7" id="KW-0319">Glycerol metabolism</keyword>
<evidence type="ECO:0000313" key="13">
    <source>
        <dbReference type="EMBL" id="PAU79613.1"/>
    </source>
</evidence>
<dbReference type="InterPro" id="IPR023213">
    <property type="entry name" value="CAT-like_dom_sf"/>
</dbReference>
<keyword evidence="9 13" id="KW-0012">Acyltransferase</keyword>
<evidence type="ECO:0000256" key="7">
    <source>
        <dbReference type="ARBA" id="ARBA00022798"/>
    </source>
</evidence>
<dbReference type="OrthoDB" id="9810950at2"/>
<keyword evidence="8" id="KW-0443">Lipid metabolism</keyword>
<keyword evidence="14" id="KW-1185">Reference proteome</keyword>
<evidence type="ECO:0000259" key="12">
    <source>
        <dbReference type="Pfam" id="PF06974"/>
    </source>
</evidence>
<reference evidence="13 14" key="1">
    <citation type="submission" date="2017-08" db="EMBL/GenBank/DDBJ databases">
        <title>Halovibrio sewagensis sp. nov., isolated from wastewater of high salinity.</title>
        <authorList>
            <person name="Dong X."/>
            <person name="Zhang G."/>
        </authorList>
    </citation>
    <scope>NUCLEOTIDE SEQUENCE [LARGE SCALE GENOMIC DNA]</scope>
    <source>
        <strain evidence="13 14">YL5-2</strain>
    </source>
</reference>
<keyword evidence="5" id="KW-0444">Lipid biosynthesis</keyword>
<evidence type="ECO:0000256" key="3">
    <source>
        <dbReference type="ARBA" id="ARBA00009587"/>
    </source>
</evidence>
<dbReference type="GO" id="GO:0004144">
    <property type="term" value="F:diacylglycerol O-acyltransferase activity"/>
    <property type="evidence" value="ECO:0007669"/>
    <property type="project" value="UniProtKB-EC"/>
</dbReference>
<dbReference type="EMBL" id="NSKD01000006">
    <property type="protein sequence ID" value="PAU79613.1"/>
    <property type="molecule type" value="Genomic_DNA"/>
</dbReference>